<organism evidence="2 3">
    <name type="scientific">Chaetomium fimeti</name>
    <dbReference type="NCBI Taxonomy" id="1854472"/>
    <lineage>
        <taxon>Eukaryota</taxon>
        <taxon>Fungi</taxon>
        <taxon>Dikarya</taxon>
        <taxon>Ascomycota</taxon>
        <taxon>Pezizomycotina</taxon>
        <taxon>Sordariomycetes</taxon>
        <taxon>Sordariomycetidae</taxon>
        <taxon>Sordariales</taxon>
        <taxon>Chaetomiaceae</taxon>
        <taxon>Chaetomium</taxon>
    </lineage>
</organism>
<sequence>MVAIHQVREHNAALGAETPGLVALFTGATRGIGAATLHQLVRGLNTPTIYAVGRSATQFADQRAELQSLNPRAQIKFIAANIALLREVDRVCQLVAEAEERLDLLFMSPGFIPVNGPDYTDEGIDKCMSLSYYGRIRFVSKLVPLLTRSRNPRVLSVLAGGAERHLEVNDMELGKSYSMLNAIDHMTSLQTLAFIHMAPRYPRICFVHAHPGFVATDILSDAFATRWSGVFGLIARFFGWLFIVPFVKTFLAMSVEESGERQAFHATSRRYVSAVARNTGGLEQRHPELESANGVYLLGPKGELKANWRLLQRWIGQGYADKVWDHTMAVFENVELRNREPKSF</sequence>
<dbReference type="InterPro" id="IPR002347">
    <property type="entry name" value="SDR_fam"/>
</dbReference>
<dbReference type="PANTHER" id="PTHR47534">
    <property type="entry name" value="YALI0E05731P"/>
    <property type="match status" value="1"/>
</dbReference>
<comment type="caution">
    <text evidence="2">The sequence shown here is derived from an EMBL/GenBank/DDBJ whole genome shotgun (WGS) entry which is preliminary data.</text>
</comment>
<keyword evidence="3" id="KW-1185">Reference proteome</keyword>
<dbReference type="Proteomes" id="UP001278766">
    <property type="component" value="Unassembled WGS sequence"/>
</dbReference>
<dbReference type="GO" id="GO:0016491">
    <property type="term" value="F:oxidoreductase activity"/>
    <property type="evidence" value="ECO:0007669"/>
    <property type="project" value="UniProtKB-KW"/>
</dbReference>
<reference evidence="2" key="1">
    <citation type="journal article" date="2023" name="Mol. Phylogenet. Evol.">
        <title>Genome-scale phylogeny and comparative genomics of the fungal order Sordariales.</title>
        <authorList>
            <person name="Hensen N."/>
            <person name="Bonometti L."/>
            <person name="Westerberg I."/>
            <person name="Brannstrom I.O."/>
            <person name="Guillou S."/>
            <person name="Cros-Aarteil S."/>
            <person name="Calhoun S."/>
            <person name="Haridas S."/>
            <person name="Kuo A."/>
            <person name="Mondo S."/>
            <person name="Pangilinan J."/>
            <person name="Riley R."/>
            <person name="LaButti K."/>
            <person name="Andreopoulos B."/>
            <person name="Lipzen A."/>
            <person name="Chen C."/>
            <person name="Yan M."/>
            <person name="Daum C."/>
            <person name="Ng V."/>
            <person name="Clum A."/>
            <person name="Steindorff A."/>
            <person name="Ohm R.A."/>
            <person name="Martin F."/>
            <person name="Silar P."/>
            <person name="Natvig D.O."/>
            <person name="Lalanne C."/>
            <person name="Gautier V."/>
            <person name="Ament-Velasquez S.L."/>
            <person name="Kruys A."/>
            <person name="Hutchinson M.I."/>
            <person name="Powell A.J."/>
            <person name="Barry K."/>
            <person name="Miller A.N."/>
            <person name="Grigoriev I.V."/>
            <person name="Debuchy R."/>
            <person name="Gladieux P."/>
            <person name="Hiltunen Thoren M."/>
            <person name="Johannesson H."/>
        </authorList>
    </citation>
    <scope>NUCLEOTIDE SEQUENCE</scope>
    <source>
        <strain evidence="2">CBS 168.71</strain>
    </source>
</reference>
<keyword evidence="1" id="KW-0560">Oxidoreductase</keyword>
<dbReference type="EMBL" id="JAUEPN010000002">
    <property type="protein sequence ID" value="KAK3298363.1"/>
    <property type="molecule type" value="Genomic_DNA"/>
</dbReference>
<reference evidence="2" key="2">
    <citation type="submission" date="2023-06" db="EMBL/GenBank/DDBJ databases">
        <authorList>
            <consortium name="Lawrence Berkeley National Laboratory"/>
            <person name="Haridas S."/>
            <person name="Hensen N."/>
            <person name="Bonometti L."/>
            <person name="Westerberg I."/>
            <person name="Brannstrom I.O."/>
            <person name="Guillou S."/>
            <person name="Cros-Aarteil S."/>
            <person name="Calhoun S."/>
            <person name="Kuo A."/>
            <person name="Mondo S."/>
            <person name="Pangilinan J."/>
            <person name="Riley R."/>
            <person name="Labutti K."/>
            <person name="Andreopoulos B."/>
            <person name="Lipzen A."/>
            <person name="Chen C."/>
            <person name="Yanf M."/>
            <person name="Daum C."/>
            <person name="Ng V."/>
            <person name="Clum A."/>
            <person name="Steindorff A."/>
            <person name="Ohm R."/>
            <person name="Martin F."/>
            <person name="Silar P."/>
            <person name="Natvig D."/>
            <person name="Lalanne C."/>
            <person name="Gautier V."/>
            <person name="Ament-Velasquez S.L."/>
            <person name="Kruys A."/>
            <person name="Hutchinson M.I."/>
            <person name="Powell A.J."/>
            <person name="Barry K."/>
            <person name="Miller A.N."/>
            <person name="Grigoriev I.V."/>
            <person name="Debuchy R."/>
            <person name="Gladieux P."/>
            <person name="Thoren M.H."/>
            <person name="Johannesson H."/>
        </authorList>
    </citation>
    <scope>NUCLEOTIDE SEQUENCE</scope>
    <source>
        <strain evidence="2">CBS 168.71</strain>
    </source>
</reference>
<gene>
    <name evidence="2" type="ORF">B0H64DRAFT_73367</name>
</gene>
<evidence type="ECO:0000313" key="2">
    <source>
        <dbReference type="EMBL" id="KAK3298363.1"/>
    </source>
</evidence>
<protein>
    <recommendedName>
        <fullName evidence="4">NAD(P)-binding protein</fullName>
    </recommendedName>
</protein>
<dbReference type="InterPro" id="IPR036291">
    <property type="entry name" value="NAD(P)-bd_dom_sf"/>
</dbReference>
<dbReference type="PANTHER" id="PTHR47534:SF3">
    <property type="entry name" value="ALCOHOL DEHYDROGENASE-LIKE C-TERMINAL DOMAIN-CONTAINING PROTEIN"/>
    <property type="match status" value="1"/>
</dbReference>
<name>A0AAE0HKQ3_9PEZI</name>
<accession>A0AAE0HKQ3</accession>
<evidence type="ECO:0000313" key="3">
    <source>
        <dbReference type="Proteomes" id="UP001278766"/>
    </source>
</evidence>
<dbReference type="GeneID" id="87845628"/>
<dbReference type="RefSeq" id="XP_062661877.1">
    <property type="nucleotide sequence ID" value="XM_062808680.1"/>
</dbReference>
<dbReference type="Gene3D" id="3.40.50.720">
    <property type="entry name" value="NAD(P)-binding Rossmann-like Domain"/>
    <property type="match status" value="1"/>
</dbReference>
<dbReference type="AlphaFoldDB" id="A0AAE0HKQ3"/>
<dbReference type="Pfam" id="PF00106">
    <property type="entry name" value="adh_short"/>
    <property type="match status" value="1"/>
</dbReference>
<evidence type="ECO:0008006" key="4">
    <source>
        <dbReference type="Google" id="ProtNLM"/>
    </source>
</evidence>
<dbReference type="InterPro" id="IPR052228">
    <property type="entry name" value="Sec_Metab_Biosynth_Oxidored"/>
</dbReference>
<proteinExistence type="predicted"/>
<dbReference type="SUPFAM" id="SSF51735">
    <property type="entry name" value="NAD(P)-binding Rossmann-fold domains"/>
    <property type="match status" value="1"/>
</dbReference>
<evidence type="ECO:0000256" key="1">
    <source>
        <dbReference type="ARBA" id="ARBA00023002"/>
    </source>
</evidence>